<evidence type="ECO:0000313" key="1">
    <source>
        <dbReference type="EMBL" id="HIP98258.1"/>
    </source>
</evidence>
<protein>
    <submittedName>
        <fullName evidence="1">Uncharacterized protein</fullName>
    </submittedName>
</protein>
<accession>A0A9D1CG82</accession>
<evidence type="ECO:0000313" key="2">
    <source>
        <dbReference type="Proteomes" id="UP000606463"/>
    </source>
</evidence>
<dbReference type="InterPro" id="IPR036388">
    <property type="entry name" value="WH-like_DNA-bd_sf"/>
</dbReference>
<dbReference type="Gene3D" id="1.10.10.10">
    <property type="entry name" value="Winged helix-like DNA-binding domain superfamily/Winged helix DNA-binding domain"/>
    <property type="match status" value="1"/>
</dbReference>
<dbReference type="AlphaFoldDB" id="A0A9D1CG82"/>
<dbReference type="Proteomes" id="UP000606463">
    <property type="component" value="Unassembled WGS sequence"/>
</dbReference>
<sequence length="86" mass="10279">MARRSRFPGRVVLDYLYNQKRYSMELIAKIFGVSREAVRLWLNQAGIPTRDRIYAVKTRGARKRINVREIRRQLKQKFPEVETLLS</sequence>
<dbReference type="EMBL" id="DQVE01000029">
    <property type="protein sequence ID" value="HIP98258.1"/>
    <property type="molecule type" value="Genomic_DNA"/>
</dbReference>
<proteinExistence type="predicted"/>
<gene>
    <name evidence="1" type="ORF">EYH37_02670</name>
</gene>
<reference evidence="1" key="1">
    <citation type="journal article" date="2020" name="ISME J.">
        <title>Gammaproteobacteria mediating utilization of methyl-, sulfur- and petroleum organic compounds in deep ocean hydrothermal plumes.</title>
        <authorList>
            <person name="Zhou Z."/>
            <person name="Liu Y."/>
            <person name="Pan J."/>
            <person name="Cron B.R."/>
            <person name="Toner B.M."/>
            <person name="Anantharaman K."/>
            <person name="Breier J.A."/>
            <person name="Dick G.J."/>
            <person name="Li M."/>
        </authorList>
    </citation>
    <scope>NUCLEOTIDE SEQUENCE</scope>
    <source>
        <strain evidence="1">SZUA-1501</strain>
    </source>
</reference>
<name>A0A9D1CG82_AQUAO</name>
<comment type="caution">
    <text evidence="1">The sequence shown here is derived from an EMBL/GenBank/DDBJ whole genome shotgun (WGS) entry which is preliminary data.</text>
</comment>
<organism evidence="1 2">
    <name type="scientific">Aquifex aeolicus</name>
    <dbReference type="NCBI Taxonomy" id="63363"/>
    <lineage>
        <taxon>Bacteria</taxon>
        <taxon>Pseudomonadati</taxon>
        <taxon>Aquificota</taxon>
        <taxon>Aquificia</taxon>
        <taxon>Aquificales</taxon>
        <taxon>Aquificaceae</taxon>
        <taxon>Aquifex</taxon>
    </lineage>
</organism>